<dbReference type="InterPro" id="IPR009389">
    <property type="entry name" value="DUF1045"/>
</dbReference>
<dbReference type="Gene3D" id="3.90.1140.10">
    <property type="entry name" value="Cyclic phosphodiesterase"/>
    <property type="match status" value="1"/>
</dbReference>
<dbReference type="PIRSF" id="PIRSF033328">
    <property type="entry name" value="Phest_Mll4975"/>
    <property type="match status" value="1"/>
</dbReference>
<name>A0ABT4XP37_9RHOB</name>
<dbReference type="Pfam" id="PF06299">
    <property type="entry name" value="DUF1045"/>
    <property type="match status" value="1"/>
</dbReference>
<evidence type="ECO:0000313" key="2">
    <source>
        <dbReference type="Proteomes" id="UP001210720"/>
    </source>
</evidence>
<protein>
    <submittedName>
        <fullName evidence="1">DUF1045 domain-containing protein</fullName>
    </submittedName>
</protein>
<evidence type="ECO:0000313" key="1">
    <source>
        <dbReference type="EMBL" id="MDA7423716.1"/>
    </source>
</evidence>
<reference evidence="1 2" key="1">
    <citation type="submission" date="2023-01" db="EMBL/GenBank/DDBJ databases">
        <title>Thalassococcus onchidii sp. nov., isolated from a marine invertebrate from the South China Sea.</title>
        <authorList>
            <person name="Xu S."/>
            <person name="Liu Z."/>
            <person name="Xu Y."/>
        </authorList>
    </citation>
    <scope>NUCLEOTIDE SEQUENCE [LARGE SCALE GENOMIC DNA]</scope>
    <source>
        <strain evidence="1 2">KCTC 32084</strain>
    </source>
</reference>
<dbReference type="EMBL" id="JAQIOY010000001">
    <property type="protein sequence ID" value="MDA7423716.1"/>
    <property type="molecule type" value="Genomic_DNA"/>
</dbReference>
<proteinExistence type="predicted"/>
<keyword evidence="2" id="KW-1185">Reference proteome</keyword>
<sequence length="223" mass="24926">MSYSRFALYYVFPDGALAEFGSAWLGWDIAQGRQANQFDLAGLPDATTAPRKYGFHGTLKPPFRLVNGCTAQDLQAAVAELAERCPMAECEGLQLSVLGRFLALTPLGDTAAVQRVAETCVRDLDHFRAPATEHEIARRMKAGLSERQRSQLLQWGYPYVMEDFRFHITLTARLPKKEIATWVEAVEHHLPKLPAPFTLSEIALCGEREDGRFEVIQRYALGG</sequence>
<accession>A0ABT4XP37</accession>
<gene>
    <name evidence="1" type="ORF">PFY00_03180</name>
</gene>
<dbReference type="Proteomes" id="UP001210720">
    <property type="component" value="Unassembled WGS sequence"/>
</dbReference>
<organism evidence="1 2">
    <name type="scientific">Thalassococcus lentus</name>
    <dbReference type="NCBI Taxonomy" id="1210524"/>
    <lineage>
        <taxon>Bacteria</taxon>
        <taxon>Pseudomonadati</taxon>
        <taxon>Pseudomonadota</taxon>
        <taxon>Alphaproteobacteria</taxon>
        <taxon>Rhodobacterales</taxon>
        <taxon>Roseobacteraceae</taxon>
        <taxon>Thalassococcus</taxon>
    </lineage>
</organism>
<comment type="caution">
    <text evidence="1">The sequence shown here is derived from an EMBL/GenBank/DDBJ whole genome shotgun (WGS) entry which is preliminary data.</text>
</comment>
<dbReference type="RefSeq" id="WP_271431054.1">
    <property type="nucleotide sequence ID" value="NZ_JAQIOY010000001.1"/>
</dbReference>